<dbReference type="GO" id="GO:0016757">
    <property type="term" value="F:glycosyltransferase activity"/>
    <property type="evidence" value="ECO:0007669"/>
    <property type="project" value="InterPro"/>
</dbReference>
<dbReference type="Gene3D" id="3.40.50.2000">
    <property type="entry name" value="Glycogen Phosphorylase B"/>
    <property type="match status" value="1"/>
</dbReference>
<dbReference type="InterPro" id="IPR001296">
    <property type="entry name" value="Glyco_trans_1"/>
</dbReference>
<name>A0A4R5QCZ4_9PROT</name>
<dbReference type="EMBL" id="SMSJ01000027">
    <property type="protein sequence ID" value="TDH61042.1"/>
    <property type="molecule type" value="Genomic_DNA"/>
</dbReference>
<dbReference type="OrthoDB" id="9790710at2"/>
<reference evidence="2 3" key="1">
    <citation type="journal article" date="2016" name="J. Microbiol.">
        <title>Dankookia rubra gen. nov., sp. nov., an alphaproteobacterium isolated from sediment of a shallow stream.</title>
        <authorList>
            <person name="Kim W.H."/>
            <person name="Kim D.H."/>
            <person name="Kang K."/>
            <person name="Ahn T.Y."/>
        </authorList>
    </citation>
    <scope>NUCLEOTIDE SEQUENCE [LARGE SCALE GENOMIC DNA]</scope>
    <source>
        <strain evidence="2 3">JCM30602</strain>
    </source>
</reference>
<feature type="domain" description="Glycosyl transferase family 1" evidence="1">
    <location>
        <begin position="216"/>
        <end position="308"/>
    </location>
</feature>
<evidence type="ECO:0000313" key="3">
    <source>
        <dbReference type="Proteomes" id="UP000295096"/>
    </source>
</evidence>
<gene>
    <name evidence="2" type="ORF">E2C06_18880</name>
</gene>
<dbReference type="Proteomes" id="UP000295096">
    <property type="component" value="Unassembled WGS sequence"/>
</dbReference>
<dbReference type="SUPFAM" id="SSF53756">
    <property type="entry name" value="UDP-Glycosyltransferase/glycogen phosphorylase"/>
    <property type="match status" value="1"/>
</dbReference>
<sequence>MKLCVLMGSADISGGSYVIFEHCLHLAEAGVAVTVVTLDPLPDRPVPWHRALARLRFVSFEAVAEERFDLALATWWKTVYELHRIDAGRYAYFVQSIESWFYPDSDVAVRNLVNATYLLPLPGITEARWIRDHLRSRFGHAYNLVPNGCSKALYAPAGPCVAPREPGRLRILVEGPLGVDFKNVARTIALARRAGIGEIWLLTSSPVARYPGVARVFSRIPAADCAAVYRSCDVLLKLSMVEGMFGPPLEMFHCGGTAVVYDVTGHDEYIEHEANALVVATGDEAGVVAALHRLAQEPGLLARLTAGAARTAAEWPDWGATSPGFAAALQAIAAAPPAIDRDRLRLSTAEFFSQYVRAEQALQAARRRTPWIRAAHRAAGRLQGLARRSPGFFQRLLTWRARLLEERTLPRARTRI</sequence>
<accession>A0A4R5QCZ4</accession>
<dbReference type="Gene3D" id="3.40.50.11090">
    <property type="match status" value="1"/>
</dbReference>
<dbReference type="RefSeq" id="WP_133290167.1">
    <property type="nucleotide sequence ID" value="NZ_SMSJ01000027.1"/>
</dbReference>
<organism evidence="2 3">
    <name type="scientific">Dankookia rubra</name>
    <dbReference type="NCBI Taxonomy" id="1442381"/>
    <lineage>
        <taxon>Bacteria</taxon>
        <taxon>Pseudomonadati</taxon>
        <taxon>Pseudomonadota</taxon>
        <taxon>Alphaproteobacteria</taxon>
        <taxon>Acetobacterales</taxon>
        <taxon>Roseomonadaceae</taxon>
        <taxon>Dankookia</taxon>
    </lineage>
</organism>
<dbReference type="Pfam" id="PF00534">
    <property type="entry name" value="Glycos_transf_1"/>
    <property type="match status" value="1"/>
</dbReference>
<keyword evidence="2" id="KW-0808">Transferase</keyword>
<protein>
    <submittedName>
        <fullName evidence="2">Glycosyltransferase</fullName>
    </submittedName>
</protein>
<comment type="caution">
    <text evidence="2">The sequence shown here is derived from an EMBL/GenBank/DDBJ whole genome shotgun (WGS) entry which is preliminary data.</text>
</comment>
<evidence type="ECO:0000313" key="2">
    <source>
        <dbReference type="EMBL" id="TDH61042.1"/>
    </source>
</evidence>
<keyword evidence="3" id="KW-1185">Reference proteome</keyword>
<proteinExistence type="predicted"/>
<dbReference type="AlphaFoldDB" id="A0A4R5QCZ4"/>
<evidence type="ECO:0000259" key="1">
    <source>
        <dbReference type="Pfam" id="PF00534"/>
    </source>
</evidence>